<evidence type="ECO:0000256" key="1">
    <source>
        <dbReference type="SAM" id="MobiDB-lite"/>
    </source>
</evidence>
<proteinExistence type="predicted"/>
<dbReference type="HOGENOM" id="CLU_029539_1_0_1"/>
<gene>
    <name evidence="2" type="ORF">HMPREF1541_09551</name>
</gene>
<name>W2SCF2_CYPE1</name>
<dbReference type="VEuPathDB" id="FungiDB:HMPREF1541_09551"/>
<dbReference type="AlphaFoldDB" id="W2SCF2"/>
<accession>W2SCF2</accession>
<evidence type="ECO:0000313" key="3">
    <source>
        <dbReference type="Proteomes" id="UP000030752"/>
    </source>
</evidence>
<dbReference type="InParanoid" id="W2SCF2"/>
<dbReference type="RefSeq" id="XP_008712446.1">
    <property type="nucleotide sequence ID" value="XM_008714224.1"/>
</dbReference>
<keyword evidence="3" id="KW-1185">Reference proteome</keyword>
<dbReference type="EMBL" id="KB822712">
    <property type="protein sequence ID" value="ETN45718.1"/>
    <property type="molecule type" value="Genomic_DNA"/>
</dbReference>
<sequence>MSTLPSTSSNWADNELNRVNDMHGGWDIPATGNGNAHQRAEAQIHGPCSPSSLVSETGNVLRGENDSSLGIASNSCTAWRSGLHGESNELPGSAAVPATMGQLCPIRVEERCTTVPRTLTQTNAESLVAYYTDAWTVHCLPALHPTFRHLTSPSGLGSVVTDSIVSLAACRLSRRLPQRKLIFSAKAPAMSFRPDGDHESLSYEHYGIVMHRLATWHPRNFDANPVFGLALLVMFCYLESSMGNFRNFHLHSKAIKVLVQNHSDTVLQCGLALLAAWIEVEAQSWWRRVYFSTPEFHQGKHSGSPQLLEPQLAAALHTSNTPRASILLILCESHRLNSTAVLVRWGQRHDEKLLESVDTCADHGPNTLERYTAQLECQSKMLDNWHASQSSTDLPISPVALCPQSSLGQPLRFRSHDAAMNFAYYATARVMQCIQPLQILGLASTAGLPSAYKEAEIWISLLLGIAAGIDWRECIRLNVYRVGFASLLLACALRSHNLAIGASMQTWLEERLQNTDFEEGNFPVFQVLGTLRLINRERSRGWDVISLHQIEDDGGGSGKLSSYHSQDLQSLVVYGRSRATGELRVYQRTL</sequence>
<dbReference type="OrthoDB" id="4160415at2759"/>
<dbReference type="STRING" id="1220924.W2SCF2"/>
<dbReference type="GeneID" id="19976890"/>
<dbReference type="eggNOG" id="ENOG502SUMK">
    <property type="taxonomic scope" value="Eukaryota"/>
</dbReference>
<protein>
    <recommendedName>
        <fullName evidence="4">Transcription factor domain-containing protein</fullName>
    </recommendedName>
</protein>
<evidence type="ECO:0008006" key="4">
    <source>
        <dbReference type="Google" id="ProtNLM"/>
    </source>
</evidence>
<dbReference type="Proteomes" id="UP000030752">
    <property type="component" value="Unassembled WGS sequence"/>
</dbReference>
<feature type="region of interest" description="Disordered" evidence="1">
    <location>
        <begin position="22"/>
        <end position="59"/>
    </location>
</feature>
<evidence type="ECO:0000313" key="2">
    <source>
        <dbReference type="EMBL" id="ETN45718.1"/>
    </source>
</evidence>
<organism evidence="2 3">
    <name type="scientific">Cyphellophora europaea (strain CBS 101466)</name>
    <name type="common">Phialophora europaea</name>
    <dbReference type="NCBI Taxonomy" id="1220924"/>
    <lineage>
        <taxon>Eukaryota</taxon>
        <taxon>Fungi</taxon>
        <taxon>Dikarya</taxon>
        <taxon>Ascomycota</taxon>
        <taxon>Pezizomycotina</taxon>
        <taxon>Eurotiomycetes</taxon>
        <taxon>Chaetothyriomycetidae</taxon>
        <taxon>Chaetothyriales</taxon>
        <taxon>Cyphellophoraceae</taxon>
        <taxon>Cyphellophora</taxon>
    </lineage>
</organism>
<reference evidence="2 3" key="1">
    <citation type="submission" date="2013-03" db="EMBL/GenBank/DDBJ databases">
        <title>The Genome Sequence of Phialophora europaea CBS 101466.</title>
        <authorList>
            <consortium name="The Broad Institute Genomics Platform"/>
            <person name="Cuomo C."/>
            <person name="de Hoog S."/>
            <person name="Gorbushina A."/>
            <person name="Walker B."/>
            <person name="Young S.K."/>
            <person name="Zeng Q."/>
            <person name="Gargeya S."/>
            <person name="Fitzgerald M."/>
            <person name="Haas B."/>
            <person name="Abouelleil A."/>
            <person name="Allen A.W."/>
            <person name="Alvarado L."/>
            <person name="Arachchi H.M."/>
            <person name="Berlin A.M."/>
            <person name="Chapman S.B."/>
            <person name="Gainer-Dewar J."/>
            <person name="Goldberg J."/>
            <person name="Griggs A."/>
            <person name="Gujja S."/>
            <person name="Hansen M."/>
            <person name="Howarth C."/>
            <person name="Imamovic A."/>
            <person name="Ireland A."/>
            <person name="Larimer J."/>
            <person name="McCowan C."/>
            <person name="Murphy C."/>
            <person name="Pearson M."/>
            <person name="Poon T.W."/>
            <person name="Priest M."/>
            <person name="Roberts A."/>
            <person name="Saif S."/>
            <person name="Shea T."/>
            <person name="Sisk P."/>
            <person name="Sykes S."/>
            <person name="Wortman J."/>
            <person name="Nusbaum C."/>
            <person name="Birren B."/>
        </authorList>
    </citation>
    <scope>NUCLEOTIDE SEQUENCE [LARGE SCALE GENOMIC DNA]</scope>
    <source>
        <strain evidence="2 3">CBS 101466</strain>
    </source>
</reference>
<feature type="compositionally biased region" description="Polar residues" evidence="1">
    <location>
        <begin position="49"/>
        <end position="58"/>
    </location>
</feature>